<keyword evidence="3" id="KW-1185">Reference proteome</keyword>
<protein>
    <submittedName>
        <fullName evidence="2">Uncharacterized protein</fullName>
    </submittedName>
</protein>
<dbReference type="AlphaFoldDB" id="A0A8E2DF64"/>
<keyword evidence="1" id="KW-1133">Transmembrane helix</keyword>
<organism evidence="2 3">
    <name type="scientific">Obba rivulosa</name>
    <dbReference type="NCBI Taxonomy" id="1052685"/>
    <lineage>
        <taxon>Eukaryota</taxon>
        <taxon>Fungi</taxon>
        <taxon>Dikarya</taxon>
        <taxon>Basidiomycota</taxon>
        <taxon>Agaricomycotina</taxon>
        <taxon>Agaricomycetes</taxon>
        <taxon>Polyporales</taxon>
        <taxon>Gelatoporiaceae</taxon>
        <taxon>Obba</taxon>
    </lineage>
</organism>
<reference evidence="2 3" key="1">
    <citation type="submission" date="2016-07" db="EMBL/GenBank/DDBJ databases">
        <title>Draft genome of the white-rot fungus Obba rivulosa 3A-2.</title>
        <authorList>
            <consortium name="DOE Joint Genome Institute"/>
            <person name="Miettinen O."/>
            <person name="Riley R."/>
            <person name="Acob R."/>
            <person name="Barry K."/>
            <person name="Cullen D."/>
            <person name="De Vries R."/>
            <person name="Hainaut M."/>
            <person name="Hatakka A."/>
            <person name="Henrissat B."/>
            <person name="Hilden K."/>
            <person name="Kuo R."/>
            <person name="Labutti K."/>
            <person name="Lipzen A."/>
            <person name="Makela M.R."/>
            <person name="Sandor L."/>
            <person name="Spatafora J.W."/>
            <person name="Grigoriev I.V."/>
            <person name="Hibbett D.S."/>
        </authorList>
    </citation>
    <scope>NUCLEOTIDE SEQUENCE [LARGE SCALE GENOMIC DNA]</scope>
    <source>
        <strain evidence="2 3">3A-2</strain>
    </source>
</reference>
<keyword evidence="1" id="KW-0812">Transmembrane</keyword>
<dbReference type="EMBL" id="KV722572">
    <property type="protein sequence ID" value="OCH85630.1"/>
    <property type="molecule type" value="Genomic_DNA"/>
</dbReference>
<keyword evidence="1" id="KW-0472">Membrane</keyword>
<feature type="transmembrane region" description="Helical" evidence="1">
    <location>
        <begin position="12"/>
        <end position="35"/>
    </location>
</feature>
<sequence>MSGVHPTRVTFSALLLIANSCFICLPSTSVNIPLFRSRLVLTMLNGSMIMLCMKCTCSASSVAFGKSGDICELSGTHCSNGNYGLALHRSMSHGFGLLWESRTSGNSSSTTSFIILPVHILISLSGSCARRLSRRGWHGQLHSKMISPRTKQSSYNASDVLQAGLEGAREKSRQWSSVQHERSHVAVQLWPLEIRRPCTLQTPGPCCATPTYELLATGHPPTLSSSIPTFCSTTTCP</sequence>
<gene>
    <name evidence="2" type="ORF">OBBRIDRAFT_858397</name>
</gene>
<accession>A0A8E2DF64</accession>
<name>A0A8E2DF64_9APHY</name>
<evidence type="ECO:0000256" key="1">
    <source>
        <dbReference type="SAM" id="Phobius"/>
    </source>
</evidence>
<evidence type="ECO:0000313" key="2">
    <source>
        <dbReference type="EMBL" id="OCH85630.1"/>
    </source>
</evidence>
<proteinExistence type="predicted"/>
<evidence type="ECO:0000313" key="3">
    <source>
        <dbReference type="Proteomes" id="UP000250043"/>
    </source>
</evidence>
<dbReference type="Proteomes" id="UP000250043">
    <property type="component" value="Unassembled WGS sequence"/>
</dbReference>